<keyword evidence="7" id="KW-0333">Golgi apparatus</keyword>
<dbReference type="OrthoDB" id="406152at2759"/>
<evidence type="ECO:0000256" key="5">
    <source>
        <dbReference type="ARBA" id="ARBA00022968"/>
    </source>
</evidence>
<keyword evidence="4" id="KW-0378">Hydrolase</keyword>
<dbReference type="Gene3D" id="3.20.20.80">
    <property type="entry name" value="Glycosidases"/>
    <property type="match status" value="1"/>
</dbReference>
<sequence>MVRSGNNDEMKERSKRQVLENQLKRLQEEEKETSHVEQLHEHDSTPRPTEEPLILDTPIAHEDVKCSQKSSKAPPVHIFYYPWYGNPKFNNGRYYHWDHSLLLLERPKKGEQKRYQPPEDLPNVFYPQLSAYSSRDPSLIDQHFKWMRSAGIDVVVVSWFREDKADADGYLIPKLLDVCAQYKLKLAFHLEPYAGRTALSVRDDIEKIVKLYGNHSAFYKMKSKYGDKLLPVMYIYDSYQVSTDEWAEIALVDGKKTIRGTEFDALLIGLVLRLSDVQGVKSGGLDGIYTYFAADGFTEASSMQNWQRLSKICKENRLLFVPSVGPGYDDIRVRPWNGVNTRARDGGKYYVEHFEAAHTAKPDIVSITSFNEWHEGTQIEPAIPFTDKGNEYTYLQYEKGPEMYLQLTNEMIRKYCVPHD</sequence>
<feature type="region of interest" description="Disordered" evidence="9">
    <location>
        <begin position="1"/>
        <end position="52"/>
    </location>
</feature>
<evidence type="ECO:0000256" key="2">
    <source>
        <dbReference type="ARBA" id="ARBA00009559"/>
    </source>
</evidence>
<keyword evidence="6" id="KW-1133">Transmembrane helix</keyword>
<name>A0A811JR76_9BILA</name>
<evidence type="ECO:0000256" key="8">
    <source>
        <dbReference type="ARBA" id="ARBA00023136"/>
    </source>
</evidence>
<proteinExistence type="inferred from homology"/>
<dbReference type="GO" id="GO:0000139">
    <property type="term" value="C:Golgi membrane"/>
    <property type="evidence" value="ECO:0007669"/>
    <property type="project" value="UniProtKB-SubCell"/>
</dbReference>
<evidence type="ECO:0000313" key="10">
    <source>
        <dbReference type="EMBL" id="CAD5205649.1"/>
    </source>
</evidence>
<comment type="subcellular location">
    <subcellularLocation>
        <location evidence="1">Golgi apparatus membrane</location>
        <topology evidence="1">Single-pass type II membrane protein</topology>
    </subcellularLocation>
</comment>
<comment type="similarity">
    <text evidence="2">Belongs to the glycosyl hydrolase 99 family.</text>
</comment>
<reference evidence="10" key="1">
    <citation type="submission" date="2020-09" db="EMBL/GenBank/DDBJ databases">
        <authorList>
            <person name="Kikuchi T."/>
        </authorList>
    </citation>
    <scope>NUCLEOTIDE SEQUENCE</scope>
    <source>
        <strain evidence="10">SH1</strain>
    </source>
</reference>
<evidence type="ECO:0008006" key="12">
    <source>
        <dbReference type="Google" id="ProtNLM"/>
    </source>
</evidence>
<evidence type="ECO:0000256" key="3">
    <source>
        <dbReference type="ARBA" id="ARBA00022692"/>
    </source>
</evidence>
<keyword evidence="11" id="KW-1185">Reference proteome</keyword>
<accession>A0A811JR76</accession>
<dbReference type="InterPro" id="IPR026071">
    <property type="entry name" value="Glyco_Hydrolase_99"/>
</dbReference>
<keyword evidence="5" id="KW-0735">Signal-anchor</keyword>
<dbReference type="Pfam" id="PF16317">
    <property type="entry name" value="Glyco_hydro_99"/>
    <property type="match status" value="1"/>
</dbReference>
<evidence type="ECO:0000256" key="7">
    <source>
        <dbReference type="ARBA" id="ARBA00023034"/>
    </source>
</evidence>
<keyword evidence="3" id="KW-0812">Transmembrane</keyword>
<gene>
    <name evidence="10" type="ORF">BOKJ2_LOCUS333</name>
</gene>
<evidence type="ECO:0000313" key="11">
    <source>
        <dbReference type="Proteomes" id="UP000614601"/>
    </source>
</evidence>
<dbReference type="PANTHER" id="PTHR13572">
    <property type="entry name" value="ENDO-ALPHA-1,2-MANNOSIDASE"/>
    <property type="match status" value="1"/>
</dbReference>
<dbReference type="EMBL" id="CAJFDH010000001">
    <property type="protein sequence ID" value="CAD5205649.1"/>
    <property type="molecule type" value="Genomic_DNA"/>
</dbReference>
<organism evidence="10 11">
    <name type="scientific">Bursaphelenchus okinawaensis</name>
    <dbReference type="NCBI Taxonomy" id="465554"/>
    <lineage>
        <taxon>Eukaryota</taxon>
        <taxon>Metazoa</taxon>
        <taxon>Ecdysozoa</taxon>
        <taxon>Nematoda</taxon>
        <taxon>Chromadorea</taxon>
        <taxon>Rhabditida</taxon>
        <taxon>Tylenchina</taxon>
        <taxon>Tylenchomorpha</taxon>
        <taxon>Aphelenchoidea</taxon>
        <taxon>Aphelenchoididae</taxon>
        <taxon>Bursaphelenchus</taxon>
    </lineage>
</organism>
<evidence type="ECO:0000256" key="4">
    <source>
        <dbReference type="ARBA" id="ARBA00022801"/>
    </source>
</evidence>
<dbReference type="PANTHER" id="PTHR13572:SF4">
    <property type="entry name" value="RE57134P"/>
    <property type="match status" value="1"/>
</dbReference>
<protein>
    <recommendedName>
        <fullName evidence="12">Glycoprotein endo-alpha-1,2-mannosidase</fullName>
    </recommendedName>
</protein>
<keyword evidence="8" id="KW-0472">Membrane</keyword>
<evidence type="ECO:0000256" key="9">
    <source>
        <dbReference type="SAM" id="MobiDB-lite"/>
    </source>
</evidence>
<dbReference type="CDD" id="cd11574">
    <property type="entry name" value="GH99"/>
    <property type="match status" value="1"/>
</dbReference>
<dbReference type="GO" id="GO:0004559">
    <property type="term" value="F:alpha-mannosidase activity"/>
    <property type="evidence" value="ECO:0007669"/>
    <property type="project" value="TreeGrafter"/>
</dbReference>
<dbReference type="AlphaFoldDB" id="A0A811JR76"/>
<comment type="caution">
    <text evidence="10">The sequence shown here is derived from an EMBL/GenBank/DDBJ whole genome shotgun (WGS) entry which is preliminary data.</text>
</comment>
<dbReference type="Proteomes" id="UP000783686">
    <property type="component" value="Unassembled WGS sequence"/>
</dbReference>
<evidence type="ECO:0000256" key="6">
    <source>
        <dbReference type="ARBA" id="ARBA00022989"/>
    </source>
</evidence>
<evidence type="ECO:0000256" key="1">
    <source>
        <dbReference type="ARBA" id="ARBA00004323"/>
    </source>
</evidence>
<dbReference type="EMBL" id="CAJFCW020000001">
    <property type="protein sequence ID" value="CAG9078539.1"/>
    <property type="molecule type" value="Genomic_DNA"/>
</dbReference>
<feature type="compositionally biased region" description="Basic and acidic residues" evidence="9">
    <location>
        <begin position="1"/>
        <end position="50"/>
    </location>
</feature>
<dbReference type="Proteomes" id="UP000614601">
    <property type="component" value="Unassembled WGS sequence"/>
</dbReference>